<accession>A0P720</accession>
<dbReference type="AlphaFoldDB" id="A0P720"/>
<dbReference type="InterPro" id="IPR045767">
    <property type="entry name" value="DUF6134"/>
</dbReference>
<evidence type="ECO:0000313" key="2">
    <source>
        <dbReference type="Proteomes" id="UP000054262"/>
    </source>
</evidence>
<dbReference type="Proteomes" id="UP000054262">
    <property type="component" value="Unassembled WGS sequence"/>
</dbReference>
<protein>
    <submittedName>
        <fullName evidence="1">Uncharacterized protein</fullName>
    </submittedName>
</protein>
<reference evidence="1 2" key="1">
    <citation type="submission" date="2006-11" db="EMBL/GenBank/DDBJ databases">
        <authorList>
            <person name="Giovannoni S."/>
            <person name="Vergin K."/>
            <person name="Ferriera S."/>
            <person name="Johnson J."/>
            <person name="Kravitz S."/>
            <person name="Beeson K."/>
            <person name="Sutton G."/>
            <person name="Rogers Y.-H."/>
            <person name="Friedman R."/>
            <person name="Frazier M."/>
            <person name="Venter J.C."/>
        </authorList>
    </citation>
    <scope>NUCLEOTIDE SEQUENCE [LARGE SCALE GENOMIC DNA]</scope>
    <source>
        <strain evidence="1 2">HTCC2181</strain>
    </source>
</reference>
<evidence type="ECO:0000313" key="1">
    <source>
        <dbReference type="EMBL" id="EAV47330.1"/>
    </source>
</evidence>
<dbReference type="EMBL" id="AAUX01000001">
    <property type="protein sequence ID" value="EAV47330.1"/>
    <property type="molecule type" value="Genomic_DNA"/>
</dbReference>
<proteinExistence type="predicted"/>
<organism evidence="1 2">
    <name type="scientific">Methylophilales bacterium HTCC2181</name>
    <dbReference type="NCBI Taxonomy" id="383631"/>
    <lineage>
        <taxon>Bacteria</taxon>
        <taxon>Pseudomonadati</taxon>
        <taxon>Pseudomonadota</taxon>
        <taxon>Betaproteobacteria</taxon>
        <taxon>Nitrosomonadales</taxon>
        <taxon>OM43 clade</taxon>
    </lineage>
</organism>
<dbReference type="OrthoDB" id="5761531at2"/>
<name>A0P720_9PROT</name>
<keyword evidence="2" id="KW-1185">Reference proteome</keyword>
<sequence>MAPKKLIIIIALVLIPFLAYSEEWAFDAILNDKVIGQHKFQVGSTKTLSKANFHIEFLFMDIYYQHRSEEAWSKGCLQSIKSSTNDDGERSEVEGKIEGDHLSLVSNSIPNKLTGCVMTFAYWNKNILKQKHLLNSQNGEYLDIDIKPLAKETIEVRGESTPTQRYELKATKDGIERLTIQLWYDKNLNWVALQSPTPIGDIFYKLL</sequence>
<dbReference type="Pfam" id="PF19630">
    <property type="entry name" value="DUF6134"/>
    <property type="match status" value="1"/>
</dbReference>
<gene>
    <name evidence="1" type="ORF">MB2181_04615</name>
</gene>
<comment type="caution">
    <text evidence="1">The sequence shown here is derived from an EMBL/GenBank/DDBJ whole genome shotgun (WGS) entry which is preliminary data.</text>
</comment>